<reference evidence="1 2" key="1">
    <citation type="submission" date="2020-09" db="EMBL/GenBank/DDBJ databases">
        <title>Methylomonas albis sp. nov. and Methylomonas fluvii sp. nov.: Two cold-adapted methanotrophs from the River Elbe and an amended description of Methylovulum psychrotolerans strain Eb1.</title>
        <authorList>
            <person name="Bussmann I.K."/>
            <person name="Klings K.-W."/>
            <person name="Warnstedt J."/>
            <person name="Hoppert M."/>
            <person name="Saborowski A."/>
            <person name="Horn F."/>
            <person name="Liebner S."/>
        </authorList>
    </citation>
    <scope>NUCLEOTIDE SEQUENCE [LARGE SCALE GENOMIC DNA]</scope>
    <source>
        <strain evidence="1 2">EbA</strain>
    </source>
</reference>
<proteinExistence type="predicted"/>
<comment type="caution">
    <text evidence="1">The sequence shown here is derived from an EMBL/GenBank/DDBJ whole genome shotgun (WGS) entry which is preliminary data.</text>
</comment>
<accession>A0ABR9D1E5</accession>
<evidence type="ECO:0000313" key="2">
    <source>
        <dbReference type="Proteomes" id="UP000652176"/>
    </source>
</evidence>
<gene>
    <name evidence="1" type="ORF">IE877_13340</name>
</gene>
<dbReference type="Gene3D" id="2.40.160.100">
    <property type="match status" value="1"/>
</dbReference>
<keyword evidence="2" id="KW-1185">Reference proteome</keyword>
<dbReference type="InterPro" id="IPR053728">
    <property type="entry name" value="Alginate_Permeability_Chnl"/>
</dbReference>
<dbReference type="RefSeq" id="WP_192375168.1">
    <property type="nucleotide sequence ID" value="NZ_JACXSS010000001.1"/>
</dbReference>
<evidence type="ECO:0000313" key="1">
    <source>
        <dbReference type="EMBL" id="MBD9356850.1"/>
    </source>
</evidence>
<name>A0ABR9D1E5_9GAMM</name>
<dbReference type="EMBL" id="JACXSS010000001">
    <property type="protein sequence ID" value="MBD9356850.1"/>
    <property type="molecule type" value="Genomic_DNA"/>
</dbReference>
<organism evidence="1 2">
    <name type="scientific">Methylomonas albis</name>
    <dbReference type="NCBI Taxonomy" id="1854563"/>
    <lineage>
        <taxon>Bacteria</taxon>
        <taxon>Pseudomonadati</taxon>
        <taxon>Pseudomonadota</taxon>
        <taxon>Gammaproteobacteria</taxon>
        <taxon>Methylococcales</taxon>
        <taxon>Methylococcaceae</taxon>
        <taxon>Methylomonas</taxon>
    </lineage>
</organism>
<dbReference type="Proteomes" id="UP000652176">
    <property type="component" value="Unassembled WGS sequence"/>
</dbReference>
<protein>
    <submittedName>
        <fullName evidence="1">Alginate export family protein</fullName>
    </submittedName>
</protein>
<sequence length="195" mass="22927">MRINPGDKRPADQFKADVFGHPLTIGGAYELEPRYVEDRRLDPRRDDDTADVYQDMKLELFYQWSKSLSFFVQSDVYYDPEVYTESGLDQYEAAIKLTQAWLLMHQILDSGFSLQLGRQRMADKRQWWWNDELDSARIYFGEDTLFAELAIAKELGSKQSDQDFIDAVSDRVVRLMGDVIWQWDPKQNLSLFFLS</sequence>